<keyword evidence="1" id="KW-1133">Transmembrane helix</keyword>
<feature type="transmembrane region" description="Helical" evidence="1">
    <location>
        <begin position="24"/>
        <end position="41"/>
    </location>
</feature>
<evidence type="ECO:0000256" key="1">
    <source>
        <dbReference type="SAM" id="Phobius"/>
    </source>
</evidence>
<proteinExistence type="predicted"/>
<name>A0A485APY8_RAOPL</name>
<dbReference type="EMBL" id="CAADJE010000020">
    <property type="protein sequence ID" value="VFS62236.1"/>
    <property type="molecule type" value="Genomic_DNA"/>
</dbReference>
<dbReference type="AlphaFoldDB" id="A0A485APY8"/>
<evidence type="ECO:0000313" key="2">
    <source>
        <dbReference type="EMBL" id="VFS62236.1"/>
    </source>
</evidence>
<gene>
    <name evidence="2" type="ORF">NCTC12998_01777</name>
</gene>
<accession>A0A485APY8</accession>
<evidence type="ECO:0000313" key="3">
    <source>
        <dbReference type="Proteomes" id="UP000345637"/>
    </source>
</evidence>
<dbReference type="PROSITE" id="PS51257">
    <property type="entry name" value="PROKAR_LIPOPROTEIN"/>
    <property type="match status" value="1"/>
</dbReference>
<sequence length="166" mass="18656">MEKQHQPYSVSSLSCCGADEPCRATTVVIVACTAASIIAVVRHRARRDNSRNCVLVDHLADRVFQQDHELIERLNLPLQLNTIHQINRNRNAFPDAKRSGNGSCKDWPLSHSLFSLYVCLFCTQNLTILKKNYARYRLIVHVQSWLAPTTCNTLLSACSGCSLSNQ</sequence>
<protein>
    <submittedName>
        <fullName evidence="2">Uncharacterized protein</fullName>
    </submittedName>
</protein>
<keyword evidence="1" id="KW-0812">Transmembrane</keyword>
<organism evidence="2 3">
    <name type="scientific">Raoultella planticola</name>
    <name type="common">Klebsiella planticola</name>
    <dbReference type="NCBI Taxonomy" id="575"/>
    <lineage>
        <taxon>Bacteria</taxon>
        <taxon>Pseudomonadati</taxon>
        <taxon>Pseudomonadota</taxon>
        <taxon>Gammaproteobacteria</taxon>
        <taxon>Enterobacterales</taxon>
        <taxon>Enterobacteriaceae</taxon>
        <taxon>Klebsiella/Raoultella group</taxon>
        <taxon>Raoultella</taxon>
    </lineage>
</organism>
<dbReference type="Proteomes" id="UP000345637">
    <property type="component" value="Unassembled WGS sequence"/>
</dbReference>
<reference evidence="2 3" key="1">
    <citation type="submission" date="2019-03" db="EMBL/GenBank/DDBJ databases">
        <authorList>
            <consortium name="Pathogen Informatics"/>
        </authorList>
    </citation>
    <scope>NUCLEOTIDE SEQUENCE [LARGE SCALE GENOMIC DNA]</scope>
    <source>
        <strain evidence="2 3">NCTC12998</strain>
    </source>
</reference>
<keyword evidence="1" id="KW-0472">Membrane</keyword>